<comment type="subcellular location">
    <subcellularLocation>
        <location evidence="1">Membrane</location>
        <topology evidence="1">Multi-pass membrane protein</topology>
    </subcellularLocation>
</comment>
<dbReference type="PANTHER" id="PTHR31465">
    <property type="entry name" value="PROTEIN RTA1-RELATED"/>
    <property type="match status" value="1"/>
</dbReference>
<dbReference type="PANTHER" id="PTHR31465:SF9">
    <property type="entry name" value="SPHINGOID LONG-CHAIN BASE TRANSPORTER RSB1"/>
    <property type="match status" value="1"/>
</dbReference>
<evidence type="ECO:0000313" key="6">
    <source>
        <dbReference type="EMBL" id="PIL31904.1"/>
    </source>
</evidence>
<dbReference type="STRING" id="1077348.A0A2G8SDQ4"/>
<sequence length="315" mass="34760">MSSSLGNDAPPEYDASGNLISPFYGYMPTKWVCYIFSILFVLATAIHFGQAIRYRAWWLLPTVVLAGLGESTGWGGRLWSSSQPLAQSPYTIQVVCTIVAPTPLIGAIFITFGRLSGYLGGQYSRLRARLYSRIFLSADIVALVVQSLGGGFASDSDNQSGRLGANIMLGGIVFQLFSLSVFCILVVEYLVRYFKDKPVRPLLLNSNSSELLREQFTRPPLDPSAKLLIIGLFLESLVLFIRSIYRTIELADGFQGRIIKTQVYFNVLDGAMVVLAMYSLIVLHPARLLKKLDRKFASGSAIAMVHKDASYPDSM</sequence>
<evidence type="ECO:0000256" key="4">
    <source>
        <dbReference type="ARBA" id="ARBA00023136"/>
    </source>
</evidence>
<name>A0A2G8SDQ4_9APHY</name>
<keyword evidence="3 5" id="KW-1133">Transmembrane helix</keyword>
<feature type="transmembrane region" description="Helical" evidence="5">
    <location>
        <begin position="134"/>
        <end position="153"/>
    </location>
</feature>
<protein>
    <submittedName>
        <fullName evidence="6">Transporter</fullName>
    </submittedName>
</protein>
<reference evidence="6 7" key="1">
    <citation type="journal article" date="2015" name="Sci. Rep.">
        <title>Chromosome-level genome map provides insights into diverse defense mechanisms in the medicinal fungus Ganoderma sinense.</title>
        <authorList>
            <person name="Zhu Y."/>
            <person name="Xu J."/>
            <person name="Sun C."/>
            <person name="Zhou S."/>
            <person name="Xu H."/>
            <person name="Nelson D.R."/>
            <person name="Qian J."/>
            <person name="Song J."/>
            <person name="Luo H."/>
            <person name="Xiang L."/>
            <person name="Li Y."/>
            <person name="Xu Z."/>
            <person name="Ji A."/>
            <person name="Wang L."/>
            <person name="Lu S."/>
            <person name="Hayward A."/>
            <person name="Sun W."/>
            <person name="Li X."/>
            <person name="Schwartz D.C."/>
            <person name="Wang Y."/>
            <person name="Chen S."/>
        </authorList>
    </citation>
    <scope>NUCLEOTIDE SEQUENCE [LARGE SCALE GENOMIC DNA]</scope>
    <source>
        <strain evidence="6 7">ZZ0214-1</strain>
    </source>
</reference>
<dbReference type="Proteomes" id="UP000230002">
    <property type="component" value="Unassembled WGS sequence"/>
</dbReference>
<evidence type="ECO:0000256" key="5">
    <source>
        <dbReference type="SAM" id="Phobius"/>
    </source>
</evidence>
<organism evidence="6 7">
    <name type="scientific">Ganoderma sinense ZZ0214-1</name>
    <dbReference type="NCBI Taxonomy" id="1077348"/>
    <lineage>
        <taxon>Eukaryota</taxon>
        <taxon>Fungi</taxon>
        <taxon>Dikarya</taxon>
        <taxon>Basidiomycota</taxon>
        <taxon>Agaricomycotina</taxon>
        <taxon>Agaricomycetes</taxon>
        <taxon>Polyporales</taxon>
        <taxon>Polyporaceae</taxon>
        <taxon>Ganoderma</taxon>
    </lineage>
</organism>
<keyword evidence="4 5" id="KW-0472">Membrane</keyword>
<accession>A0A2G8SDQ4</accession>
<keyword evidence="7" id="KW-1185">Reference proteome</keyword>
<feature type="transmembrane region" description="Helical" evidence="5">
    <location>
        <begin position="265"/>
        <end position="286"/>
    </location>
</feature>
<dbReference type="Pfam" id="PF04479">
    <property type="entry name" value="RTA1"/>
    <property type="match status" value="1"/>
</dbReference>
<gene>
    <name evidence="6" type="ORF">GSI_06608</name>
</gene>
<dbReference type="EMBL" id="AYKW01000012">
    <property type="protein sequence ID" value="PIL31904.1"/>
    <property type="molecule type" value="Genomic_DNA"/>
</dbReference>
<feature type="transmembrane region" description="Helical" evidence="5">
    <location>
        <begin position="165"/>
        <end position="191"/>
    </location>
</feature>
<keyword evidence="2 5" id="KW-0812">Transmembrane</keyword>
<comment type="caution">
    <text evidence="6">The sequence shown here is derived from an EMBL/GenBank/DDBJ whole genome shotgun (WGS) entry which is preliminary data.</text>
</comment>
<evidence type="ECO:0000256" key="1">
    <source>
        <dbReference type="ARBA" id="ARBA00004141"/>
    </source>
</evidence>
<feature type="transmembrane region" description="Helical" evidence="5">
    <location>
        <begin position="90"/>
        <end position="113"/>
    </location>
</feature>
<dbReference type="OrthoDB" id="3358017at2759"/>
<dbReference type="AlphaFoldDB" id="A0A2G8SDQ4"/>
<dbReference type="InterPro" id="IPR007568">
    <property type="entry name" value="RTA1"/>
</dbReference>
<feature type="transmembrane region" description="Helical" evidence="5">
    <location>
        <begin position="31"/>
        <end position="49"/>
    </location>
</feature>
<dbReference type="GO" id="GO:0000324">
    <property type="term" value="C:fungal-type vacuole"/>
    <property type="evidence" value="ECO:0007669"/>
    <property type="project" value="TreeGrafter"/>
</dbReference>
<proteinExistence type="predicted"/>
<evidence type="ECO:0000313" key="7">
    <source>
        <dbReference type="Proteomes" id="UP000230002"/>
    </source>
</evidence>
<evidence type="ECO:0000256" key="3">
    <source>
        <dbReference type="ARBA" id="ARBA00022989"/>
    </source>
</evidence>
<evidence type="ECO:0000256" key="2">
    <source>
        <dbReference type="ARBA" id="ARBA00022692"/>
    </source>
</evidence>
<dbReference type="GO" id="GO:0005886">
    <property type="term" value="C:plasma membrane"/>
    <property type="evidence" value="ECO:0007669"/>
    <property type="project" value="TreeGrafter"/>
</dbReference>
<feature type="transmembrane region" description="Helical" evidence="5">
    <location>
        <begin position="56"/>
        <end position="75"/>
    </location>
</feature>